<keyword evidence="1" id="KW-1133">Transmembrane helix</keyword>
<evidence type="ECO:0000256" key="1">
    <source>
        <dbReference type="SAM" id="Phobius"/>
    </source>
</evidence>
<dbReference type="EMBL" id="BRXZ01000019">
    <property type="protein sequence ID" value="GMI03173.1"/>
    <property type="molecule type" value="Genomic_DNA"/>
</dbReference>
<feature type="non-terminal residue" evidence="2">
    <location>
        <position position="1"/>
    </location>
</feature>
<gene>
    <name evidence="2" type="ORF">TrRE_jg8915</name>
</gene>
<reference evidence="2" key="1">
    <citation type="submission" date="2022-07" db="EMBL/GenBank/DDBJ databases">
        <title>Genome analysis of Parmales, a sister group of diatoms, reveals the evolutionary specialization of diatoms from phago-mixotrophs to photoautotrophs.</title>
        <authorList>
            <person name="Ban H."/>
            <person name="Sato S."/>
            <person name="Yoshikawa S."/>
            <person name="Kazumasa Y."/>
            <person name="Nakamura Y."/>
            <person name="Ichinomiya M."/>
            <person name="Saitoh K."/>
            <person name="Sato N."/>
            <person name="Blanc-Mathieu R."/>
            <person name="Endo H."/>
            <person name="Kuwata A."/>
            <person name="Ogata H."/>
        </authorList>
    </citation>
    <scope>NUCLEOTIDE SEQUENCE</scope>
</reference>
<keyword evidence="1" id="KW-0472">Membrane</keyword>
<sequence length="207" mass="21928">MSQGEAGGSHTAIKQSKQELGIKLALQLAIIFIMSSTTPMRIIMAPSKMMNFAPPPPTPFTITSPRFLSSEVGSGGKLSKFWKKEVGVSESLLSEFGGSAGILVNAASKEYSDLIDFKAFKEAGVEVVDISLVKANTDGKKAVPTVHAKYARGAMAKWICDNRIAGVDGLKEWDGEGFSFLKHGTVKEGKTGSIVLVFEKEEGGGGG</sequence>
<organism evidence="2 3">
    <name type="scientific">Triparma retinervis</name>
    <dbReference type="NCBI Taxonomy" id="2557542"/>
    <lineage>
        <taxon>Eukaryota</taxon>
        <taxon>Sar</taxon>
        <taxon>Stramenopiles</taxon>
        <taxon>Ochrophyta</taxon>
        <taxon>Bolidophyceae</taxon>
        <taxon>Parmales</taxon>
        <taxon>Triparmaceae</taxon>
        <taxon>Triparma</taxon>
    </lineage>
</organism>
<dbReference type="PANTHER" id="PTHR30283:SF4">
    <property type="entry name" value="PEROXIDE STRESS RESISTANCE PROTEIN YAAA"/>
    <property type="match status" value="1"/>
</dbReference>
<dbReference type="AlphaFoldDB" id="A0A9W7F6K0"/>
<feature type="transmembrane region" description="Helical" evidence="1">
    <location>
        <begin position="24"/>
        <end position="43"/>
    </location>
</feature>
<dbReference type="GO" id="GO:0033194">
    <property type="term" value="P:response to hydroperoxide"/>
    <property type="evidence" value="ECO:0007669"/>
    <property type="project" value="TreeGrafter"/>
</dbReference>
<keyword evidence="3" id="KW-1185">Reference proteome</keyword>
<accession>A0A9W7F6K0</accession>
<evidence type="ECO:0000313" key="2">
    <source>
        <dbReference type="EMBL" id="GMI03173.1"/>
    </source>
</evidence>
<dbReference type="InterPro" id="IPR005583">
    <property type="entry name" value="YaaA"/>
</dbReference>
<protein>
    <submittedName>
        <fullName evidence="2">Uncharacterized protein</fullName>
    </submittedName>
</protein>
<dbReference type="GO" id="GO:0005829">
    <property type="term" value="C:cytosol"/>
    <property type="evidence" value="ECO:0007669"/>
    <property type="project" value="TreeGrafter"/>
</dbReference>
<name>A0A9W7F6K0_9STRA</name>
<evidence type="ECO:0000313" key="3">
    <source>
        <dbReference type="Proteomes" id="UP001165082"/>
    </source>
</evidence>
<dbReference type="Pfam" id="PF03883">
    <property type="entry name" value="H2O2_YaaD"/>
    <property type="match status" value="1"/>
</dbReference>
<proteinExistence type="predicted"/>
<dbReference type="PANTHER" id="PTHR30283">
    <property type="entry name" value="PEROXIDE STRESS RESPONSE PROTEIN YAAA"/>
    <property type="match status" value="1"/>
</dbReference>
<dbReference type="Proteomes" id="UP001165082">
    <property type="component" value="Unassembled WGS sequence"/>
</dbReference>
<dbReference type="OrthoDB" id="10267106at2759"/>
<comment type="caution">
    <text evidence="2">The sequence shown here is derived from an EMBL/GenBank/DDBJ whole genome shotgun (WGS) entry which is preliminary data.</text>
</comment>
<keyword evidence="1" id="KW-0812">Transmembrane</keyword>